<reference evidence="2 3" key="1">
    <citation type="submission" date="2024-01" db="EMBL/GenBank/DDBJ databases">
        <title>A draft genome for a cacao thread blight-causing isolate of Paramarasmius palmivorus.</title>
        <authorList>
            <person name="Baruah I.K."/>
            <person name="Bukari Y."/>
            <person name="Amoako-Attah I."/>
            <person name="Meinhardt L.W."/>
            <person name="Bailey B.A."/>
            <person name="Cohen S.P."/>
        </authorList>
    </citation>
    <scope>NUCLEOTIDE SEQUENCE [LARGE SCALE GENOMIC DNA]</scope>
    <source>
        <strain evidence="2 3">GH-12</strain>
    </source>
</reference>
<gene>
    <name evidence="2" type="ORF">VNI00_018904</name>
</gene>
<dbReference type="EMBL" id="JAYKXP010000285">
    <property type="protein sequence ID" value="KAK7016422.1"/>
    <property type="molecule type" value="Genomic_DNA"/>
</dbReference>
<protein>
    <submittedName>
        <fullName evidence="2">Uncharacterized protein</fullName>
    </submittedName>
</protein>
<feature type="region of interest" description="Disordered" evidence="1">
    <location>
        <begin position="33"/>
        <end position="103"/>
    </location>
</feature>
<evidence type="ECO:0000313" key="3">
    <source>
        <dbReference type="Proteomes" id="UP001383192"/>
    </source>
</evidence>
<evidence type="ECO:0000313" key="2">
    <source>
        <dbReference type="EMBL" id="KAK7016422.1"/>
    </source>
</evidence>
<name>A0AAW0ASH4_9AGAR</name>
<proteinExistence type="predicted"/>
<feature type="compositionally biased region" description="Basic and acidic residues" evidence="1">
    <location>
        <begin position="62"/>
        <end position="81"/>
    </location>
</feature>
<sequence>MFSSALSRQFDEQHRFDLTGQDEINFLLKRAGKTIGDNDAMPNLESLRQARKSPYLQTSTHRNREAKKADSRKRGAQKRAEFSTLSPEEQAEIRERKREQQRCWRERNAERLAASHRERRARKKLQTS</sequence>
<accession>A0AAW0ASH4</accession>
<feature type="compositionally biased region" description="Basic and acidic residues" evidence="1">
    <location>
        <begin position="91"/>
        <end position="103"/>
    </location>
</feature>
<organism evidence="2 3">
    <name type="scientific">Paramarasmius palmivorus</name>
    <dbReference type="NCBI Taxonomy" id="297713"/>
    <lineage>
        <taxon>Eukaryota</taxon>
        <taxon>Fungi</taxon>
        <taxon>Dikarya</taxon>
        <taxon>Basidiomycota</taxon>
        <taxon>Agaricomycotina</taxon>
        <taxon>Agaricomycetes</taxon>
        <taxon>Agaricomycetidae</taxon>
        <taxon>Agaricales</taxon>
        <taxon>Marasmiineae</taxon>
        <taxon>Marasmiaceae</taxon>
        <taxon>Paramarasmius</taxon>
    </lineage>
</organism>
<keyword evidence="3" id="KW-1185">Reference proteome</keyword>
<dbReference type="AlphaFoldDB" id="A0AAW0ASH4"/>
<dbReference type="Proteomes" id="UP001383192">
    <property type="component" value="Unassembled WGS sequence"/>
</dbReference>
<evidence type="ECO:0000256" key="1">
    <source>
        <dbReference type="SAM" id="MobiDB-lite"/>
    </source>
</evidence>
<comment type="caution">
    <text evidence="2">The sequence shown here is derived from an EMBL/GenBank/DDBJ whole genome shotgun (WGS) entry which is preliminary data.</text>
</comment>